<dbReference type="PROSITE" id="PS01081">
    <property type="entry name" value="HTH_TETR_1"/>
    <property type="match status" value="1"/>
</dbReference>
<gene>
    <name evidence="6" type="ORF">GCM10007359_20610</name>
</gene>
<protein>
    <recommendedName>
        <fullName evidence="5">HTH tetR-type domain-containing protein</fullName>
    </recommendedName>
</protein>
<dbReference type="PROSITE" id="PS50977">
    <property type="entry name" value="HTH_TETR_2"/>
    <property type="match status" value="1"/>
</dbReference>
<evidence type="ECO:0000256" key="4">
    <source>
        <dbReference type="PROSITE-ProRule" id="PRU00335"/>
    </source>
</evidence>
<dbReference type="GO" id="GO:0000976">
    <property type="term" value="F:transcription cis-regulatory region binding"/>
    <property type="evidence" value="ECO:0007669"/>
    <property type="project" value="TreeGrafter"/>
</dbReference>
<dbReference type="PANTHER" id="PTHR30055">
    <property type="entry name" value="HTH-TYPE TRANSCRIPTIONAL REGULATOR RUTR"/>
    <property type="match status" value="1"/>
</dbReference>
<comment type="caution">
    <text evidence="6">The sequence shown here is derived from an EMBL/GenBank/DDBJ whole genome shotgun (WGS) entry which is preliminary data.</text>
</comment>
<dbReference type="PANTHER" id="PTHR30055:SF234">
    <property type="entry name" value="HTH-TYPE TRANSCRIPTIONAL REGULATOR BETI"/>
    <property type="match status" value="1"/>
</dbReference>
<sequence>MALSREKILSTAFDLLKQYGLADLSMRRLATELEVAPGALYYHVKNKQQLLASLASRMVAEVEFRGPSPAKALEFGCLELFRQLSQVREAAEVIRLALAVAPESLRFVREAARLFEQLVDEVQDGASGGSPAAGQLAATMLLHVCVSFLEEEQTRALLAGVTIAEQAPSSYIAAVQASIAGWSG</sequence>
<evidence type="ECO:0000256" key="2">
    <source>
        <dbReference type="ARBA" id="ARBA00023125"/>
    </source>
</evidence>
<dbReference type="PRINTS" id="PR00455">
    <property type="entry name" value="HTHTETR"/>
</dbReference>
<dbReference type="Proteomes" id="UP000600171">
    <property type="component" value="Unassembled WGS sequence"/>
</dbReference>
<evidence type="ECO:0000256" key="1">
    <source>
        <dbReference type="ARBA" id="ARBA00023015"/>
    </source>
</evidence>
<organism evidence="6 7">
    <name type="scientific">Rothia aerolata</name>
    <dbReference type="NCBI Taxonomy" id="1812262"/>
    <lineage>
        <taxon>Bacteria</taxon>
        <taxon>Bacillati</taxon>
        <taxon>Actinomycetota</taxon>
        <taxon>Actinomycetes</taxon>
        <taxon>Micrococcales</taxon>
        <taxon>Micrococcaceae</taxon>
        <taxon>Rothia</taxon>
    </lineage>
</organism>
<dbReference type="AlphaFoldDB" id="A0A917MXC0"/>
<evidence type="ECO:0000256" key="3">
    <source>
        <dbReference type="ARBA" id="ARBA00023163"/>
    </source>
</evidence>
<proteinExistence type="predicted"/>
<evidence type="ECO:0000313" key="7">
    <source>
        <dbReference type="Proteomes" id="UP000600171"/>
    </source>
</evidence>
<keyword evidence="3" id="KW-0804">Transcription</keyword>
<keyword evidence="1" id="KW-0805">Transcription regulation</keyword>
<evidence type="ECO:0000259" key="5">
    <source>
        <dbReference type="PROSITE" id="PS50977"/>
    </source>
</evidence>
<feature type="domain" description="HTH tetR-type" evidence="5">
    <location>
        <begin position="2"/>
        <end position="62"/>
    </location>
</feature>
<feature type="DNA-binding region" description="H-T-H motif" evidence="4">
    <location>
        <begin position="25"/>
        <end position="44"/>
    </location>
</feature>
<dbReference type="InterPro" id="IPR001647">
    <property type="entry name" value="HTH_TetR"/>
</dbReference>
<evidence type="ECO:0000313" key="6">
    <source>
        <dbReference type="EMBL" id="GGH66445.1"/>
    </source>
</evidence>
<dbReference type="InterPro" id="IPR009057">
    <property type="entry name" value="Homeodomain-like_sf"/>
</dbReference>
<dbReference type="SUPFAM" id="SSF46689">
    <property type="entry name" value="Homeodomain-like"/>
    <property type="match status" value="1"/>
</dbReference>
<dbReference type="EMBL" id="BMDC01000004">
    <property type="protein sequence ID" value="GGH66445.1"/>
    <property type="molecule type" value="Genomic_DNA"/>
</dbReference>
<accession>A0A917MXC0</accession>
<dbReference type="InterPro" id="IPR050109">
    <property type="entry name" value="HTH-type_TetR-like_transc_reg"/>
</dbReference>
<name>A0A917MXC0_9MICC</name>
<dbReference type="InterPro" id="IPR023772">
    <property type="entry name" value="DNA-bd_HTH_TetR-type_CS"/>
</dbReference>
<reference evidence="6 7" key="1">
    <citation type="journal article" date="2014" name="Int. J. Syst. Evol. Microbiol.">
        <title>Complete genome sequence of Corynebacterium casei LMG S-19264T (=DSM 44701T), isolated from a smear-ripened cheese.</title>
        <authorList>
            <consortium name="US DOE Joint Genome Institute (JGI-PGF)"/>
            <person name="Walter F."/>
            <person name="Albersmeier A."/>
            <person name="Kalinowski J."/>
            <person name="Ruckert C."/>
        </authorList>
    </citation>
    <scope>NUCLEOTIDE SEQUENCE [LARGE SCALE GENOMIC DNA]</scope>
    <source>
        <strain evidence="6 7">CCM 8669</strain>
    </source>
</reference>
<keyword evidence="2 4" id="KW-0238">DNA-binding</keyword>
<dbReference type="GO" id="GO:0003700">
    <property type="term" value="F:DNA-binding transcription factor activity"/>
    <property type="evidence" value="ECO:0007669"/>
    <property type="project" value="TreeGrafter"/>
</dbReference>
<dbReference type="Gene3D" id="1.10.357.10">
    <property type="entry name" value="Tetracycline Repressor, domain 2"/>
    <property type="match status" value="1"/>
</dbReference>
<dbReference type="Pfam" id="PF00440">
    <property type="entry name" value="TetR_N"/>
    <property type="match status" value="1"/>
</dbReference>
<keyword evidence="7" id="KW-1185">Reference proteome</keyword>
<dbReference type="RefSeq" id="WP_188360289.1">
    <property type="nucleotide sequence ID" value="NZ_BMDC01000004.1"/>
</dbReference>